<reference evidence="1" key="2">
    <citation type="journal article" date="2015" name="Fish Shellfish Immunol.">
        <title>Early steps in the European eel (Anguilla anguilla)-Vibrio vulnificus interaction in the gills: Role of the RtxA13 toxin.</title>
        <authorList>
            <person name="Callol A."/>
            <person name="Pajuelo D."/>
            <person name="Ebbesson L."/>
            <person name="Teles M."/>
            <person name="MacKenzie S."/>
            <person name="Amaro C."/>
        </authorList>
    </citation>
    <scope>NUCLEOTIDE SEQUENCE</scope>
</reference>
<organism evidence="1">
    <name type="scientific">Anguilla anguilla</name>
    <name type="common">European freshwater eel</name>
    <name type="synonym">Muraena anguilla</name>
    <dbReference type="NCBI Taxonomy" id="7936"/>
    <lineage>
        <taxon>Eukaryota</taxon>
        <taxon>Metazoa</taxon>
        <taxon>Chordata</taxon>
        <taxon>Craniata</taxon>
        <taxon>Vertebrata</taxon>
        <taxon>Euteleostomi</taxon>
        <taxon>Actinopterygii</taxon>
        <taxon>Neopterygii</taxon>
        <taxon>Teleostei</taxon>
        <taxon>Anguilliformes</taxon>
        <taxon>Anguillidae</taxon>
        <taxon>Anguilla</taxon>
    </lineage>
</organism>
<protein>
    <submittedName>
        <fullName evidence="1">Uncharacterized protein</fullName>
    </submittedName>
</protein>
<name>A0A0E9WBL6_ANGAN</name>
<reference evidence="1" key="1">
    <citation type="submission" date="2014-11" db="EMBL/GenBank/DDBJ databases">
        <authorList>
            <person name="Amaro Gonzalez C."/>
        </authorList>
    </citation>
    <scope>NUCLEOTIDE SEQUENCE</scope>
</reference>
<dbReference type="EMBL" id="GBXM01020808">
    <property type="protein sequence ID" value="JAH87769.1"/>
    <property type="molecule type" value="Transcribed_RNA"/>
</dbReference>
<proteinExistence type="predicted"/>
<sequence>MGYLQSRAGYITQSLPSYSSNWLHFQQQNTAQHLQAKIMVSLKF</sequence>
<accession>A0A0E9WBL6</accession>
<evidence type="ECO:0000313" key="1">
    <source>
        <dbReference type="EMBL" id="JAH87769.1"/>
    </source>
</evidence>
<dbReference type="AlphaFoldDB" id="A0A0E9WBL6"/>